<dbReference type="InterPro" id="IPR012349">
    <property type="entry name" value="Split_barrel_FMN-bd"/>
</dbReference>
<name>A0ABQ2LB84_9PROT</name>
<dbReference type="Proteomes" id="UP000602381">
    <property type="component" value="Unassembled WGS sequence"/>
</dbReference>
<reference evidence="4" key="1">
    <citation type="journal article" date="2019" name="Int. J. Syst. Evol. Microbiol.">
        <title>The Global Catalogue of Microorganisms (GCM) 10K type strain sequencing project: providing services to taxonomists for standard genome sequencing and annotation.</title>
        <authorList>
            <consortium name="The Broad Institute Genomics Platform"/>
            <consortium name="The Broad Institute Genome Sequencing Center for Infectious Disease"/>
            <person name="Wu L."/>
            <person name="Ma J."/>
        </authorList>
    </citation>
    <scope>NUCLEOTIDE SEQUENCE [LARGE SCALE GENOMIC DNA]</scope>
    <source>
        <strain evidence="4">JCM 17843</strain>
    </source>
</reference>
<gene>
    <name evidence="3" type="ORF">GCM10007972_10590</name>
</gene>
<dbReference type="Pfam" id="PF01613">
    <property type="entry name" value="Flavin_Reduct"/>
    <property type="match status" value="1"/>
</dbReference>
<organism evidence="3 4">
    <name type="scientific">Iodidimonas muriae</name>
    <dbReference type="NCBI Taxonomy" id="261467"/>
    <lineage>
        <taxon>Bacteria</taxon>
        <taxon>Pseudomonadati</taxon>
        <taxon>Pseudomonadota</taxon>
        <taxon>Alphaproteobacteria</taxon>
        <taxon>Iodidimonadales</taxon>
        <taxon>Iodidimonadaceae</taxon>
        <taxon>Iodidimonas</taxon>
    </lineage>
</organism>
<dbReference type="EMBL" id="BMOV01000003">
    <property type="protein sequence ID" value="GGO09241.1"/>
    <property type="molecule type" value="Genomic_DNA"/>
</dbReference>
<proteinExistence type="predicted"/>
<dbReference type="PANTHER" id="PTHR30466:SF1">
    <property type="entry name" value="FMN REDUCTASE (NADH) RUTF"/>
    <property type="match status" value="1"/>
</dbReference>
<evidence type="ECO:0000259" key="2">
    <source>
        <dbReference type="SMART" id="SM00903"/>
    </source>
</evidence>
<dbReference type="InterPro" id="IPR050268">
    <property type="entry name" value="NADH-dep_flavin_reductase"/>
</dbReference>
<protein>
    <submittedName>
        <fullName evidence="3">Flavin oxidoreductase</fullName>
    </submittedName>
</protein>
<feature type="domain" description="Flavin reductase like" evidence="2">
    <location>
        <begin position="31"/>
        <end position="174"/>
    </location>
</feature>
<evidence type="ECO:0000256" key="1">
    <source>
        <dbReference type="ARBA" id="ARBA00023002"/>
    </source>
</evidence>
<keyword evidence="4" id="KW-1185">Reference proteome</keyword>
<keyword evidence="1" id="KW-0560">Oxidoreductase</keyword>
<dbReference type="SUPFAM" id="SSF50475">
    <property type="entry name" value="FMN-binding split barrel"/>
    <property type="match status" value="1"/>
</dbReference>
<evidence type="ECO:0000313" key="4">
    <source>
        <dbReference type="Proteomes" id="UP000602381"/>
    </source>
</evidence>
<accession>A0ABQ2LB84</accession>
<comment type="caution">
    <text evidence="3">The sequence shown here is derived from an EMBL/GenBank/DDBJ whole genome shotgun (WGS) entry which is preliminary data.</text>
</comment>
<dbReference type="SMART" id="SM00903">
    <property type="entry name" value="Flavin_Reduct"/>
    <property type="match status" value="1"/>
</dbReference>
<dbReference type="InterPro" id="IPR002563">
    <property type="entry name" value="Flavin_Rdtase-like_dom"/>
</dbReference>
<dbReference type="Gene3D" id="2.30.110.10">
    <property type="entry name" value="Electron Transport, Fmn-binding Protein, Chain A"/>
    <property type="match status" value="1"/>
</dbReference>
<dbReference type="RefSeq" id="WP_150005812.1">
    <property type="nucleotide sequence ID" value="NZ_BMOV01000003.1"/>
</dbReference>
<dbReference type="PANTHER" id="PTHR30466">
    <property type="entry name" value="FLAVIN REDUCTASE"/>
    <property type="match status" value="1"/>
</dbReference>
<sequence length="176" mass="18825">MNEAVNSLSFAFDDDHGLPVDEDRRAFRIALGRYPTGVAVVTALDMAGQAVGITINSFASVSLDPPLVLWSIEEHSAFAPAFIEADAYAISVLAADQSAVAQAFAGPGEHRFRDCETQETRLGIPVPKGALAVFECRRFALYPGGDHRILLGRVERVTTCAGEPLVFHEGALRGLG</sequence>
<evidence type="ECO:0000313" key="3">
    <source>
        <dbReference type="EMBL" id="GGO09241.1"/>
    </source>
</evidence>